<dbReference type="EMBL" id="NBXA01000013">
    <property type="protein sequence ID" value="RFA14541.1"/>
    <property type="molecule type" value="Genomic_DNA"/>
</dbReference>
<dbReference type="Proteomes" id="UP000256709">
    <property type="component" value="Unassembled WGS sequence"/>
</dbReference>
<comment type="caution">
    <text evidence="1">The sequence shown here is derived from an EMBL/GenBank/DDBJ whole genome shotgun (WGS) entry which is preliminary data.</text>
</comment>
<dbReference type="RefSeq" id="WP_116282393.1">
    <property type="nucleotide sequence ID" value="NZ_NBXA01000013.1"/>
</dbReference>
<evidence type="ECO:0000313" key="2">
    <source>
        <dbReference type="Proteomes" id="UP000256709"/>
    </source>
</evidence>
<evidence type="ECO:0000313" key="1">
    <source>
        <dbReference type="EMBL" id="RFA14541.1"/>
    </source>
</evidence>
<name>A0A3E0VXT4_9MICO</name>
<proteinExistence type="predicted"/>
<sequence length="215" mass="23405">MEDEGFLAISNEMLRALGMVVVAAGRLEAGMIAVGTHMGLKSPRDLPFRELSNRIIKRVEAVGVPPWSTADGEAVTAWAIEARDSMAKRDPLIHASYGLRGEAFSPTTVKIHLRPNSMRDLSAAEAEELAQHLSVLATRSMTHSTNLLLRIAPDQWAPVYWKEGEIGVHHASEPHFPPFKESPFIGPDGALDGAALDKAVGRWPRLPAASVDEPY</sequence>
<protein>
    <submittedName>
        <fullName evidence="1">Uncharacterized protein</fullName>
    </submittedName>
</protein>
<accession>A0A3E0VXT4</accession>
<organism evidence="1 2">
    <name type="scientific">Subtercola boreus</name>
    <dbReference type="NCBI Taxonomy" id="120213"/>
    <lineage>
        <taxon>Bacteria</taxon>
        <taxon>Bacillati</taxon>
        <taxon>Actinomycetota</taxon>
        <taxon>Actinomycetes</taxon>
        <taxon>Micrococcales</taxon>
        <taxon>Microbacteriaceae</taxon>
        <taxon>Subtercola</taxon>
    </lineage>
</organism>
<dbReference type="AlphaFoldDB" id="A0A3E0VXT4"/>
<gene>
    <name evidence="1" type="ORF">B7R21_06240</name>
</gene>
<reference evidence="1 2" key="1">
    <citation type="submission" date="2017-04" db="EMBL/GenBank/DDBJ databases">
        <title>Comparative genome analysis of Subtercola boreus.</title>
        <authorList>
            <person name="Cho Y.-J."/>
            <person name="Cho A."/>
            <person name="Kim O.-S."/>
            <person name="Lee J.-I."/>
        </authorList>
    </citation>
    <scope>NUCLEOTIDE SEQUENCE [LARGE SCALE GENOMIC DNA]</scope>
    <source>
        <strain evidence="1 2">P27444</strain>
    </source>
</reference>